<evidence type="ECO:0000313" key="2">
    <source>
        <dbReference type="EMBL" id="NEN78923.1"/>
    </source>
</evidence>
<comment type="caution">
    <text evidence="2">The sequence shown here is derived from an EMBL/GenBank/DDBJ whole genome shotgun (WGS) entry which is preliminary data.</text>
</comment>
<sequence>MSAATLVPIAAFVCILAGWSLVWRGQVLDSRYRDAKERAGEWPRHPSVRHTTPESKRLQRMGFPLLFVGLGLQAFSIFVL</sequence>
<keyword evidence="1" id="KW-0812">Transmembrane</keyword>
<feature type="transmembrane region" description="Helical" evidence="1">
    <location>
        <begin position="61"/>
        <end position="79"/>
    </location>
</feature>
<organism evidence="2 3">
    <name type="scientific">Nocardioides zeae</name>
    <dbReference type="NCBI Taxonomy" id="1457234"/>
    <lineage>
        <taxon>Bacteria</taxon>
        <taxon>Bacillati</taxon>
        <taxon>Actinomycetota</taxon>
        <taxon>Actinomycetes</taxon>
        <taxon>Propionibacteriales</taxon>
        <taxon>Nocardioidaceae</taxon>
        <taxon>Nocardioides</taxon>
    </lineage>
</organism>
<evidence type="ECO:0000313" key="3">
    <source>
        <dbReference type="Proteomes" id="UP000468687"/>
    </source>
</evidence>
<gene>
    <name evidence="2" type="ORF">G3T38_11610</name>
</gene>
<keyword evidence="1" id="KW-1133">Transmembrane helix</keyword>
<accession>A0A6P0HJX4</accession>
<dbReference type="RefSeq" id="WP_163772468.1">
    <property type="nucleotide sequence ID" value="NZ_JAAGXA010000007.1"/>
</dbReference>
<keyword evidence="3" id="KW-1185">Reference proteome</keyword>
<protein>
    <submittedName>
        <fullName evidence="2">Uncharacterized protein</fullName>
    </submittedName>
</protein>
<dbReference type="EMBL" id="JAAGXA010000007">
    <property type="protein sequence ID" value="NEN78923.1"/>
    <property type="molecule type" value="Genomic_DNA"/>
</dbReference>
<evidence type="ECO:0000256" key="1">
    <source>
        <dbReference type="SAM" id="Phobius"/>
    </source>
</evidence>
<name>A0A6P0HJX4_9ACTN</name>
<keyword evidence="1" id="KW-0472">Membrane</keyword>
<feature type="transmembrane region" description="Helical" evidence="1">
    <location>
        <begin position="6"/>
        <end position="23"/>
    </location>
</feature>
<dbReference type="AlphaFoldDB" id="A0A6P0HJX4"/>
<proteinExistence type="predicted"/>
<reference evidence="2 3" key="1">
    <citation type="journal article" date="2014" name="Int. J. Syst. Evol. Microbiol.">
        <title>Nocardioides zeae sp. nov., isolated from the stem of Zea mays.</title>
        <authorList>
            <person name="Glaeser S.P."/>
            <person name="McInroy J.A."/>
            <person name="Busse H.J."/>
            <person name="Kampfer P."/>
        </authorList>
    </citation>
    <scope>NUCLEOTIDE SEQUENCE [LARGE SCALE GENOMIC DNA]</scope>
    <source>
        <strain evidence="2 3">JCM 30728</strain>
    </source>
</reference>
<dbReference type="Proteomes" id="UP000468687">
    <property type="component" value="Unassembled WGS sequence"/>
</dbReference>